<sequence length="59" mass="6457">MLLAAIIIMLIALIGLSVRMLFKKQGKFHGGSCVNIPPELKEKDISCACGNEEKCSYTE</sequence>
<evidence type="ECO:0000313" key="2">
    <source>
        <dbReference type="EMBL" id="KXB08820.1"/>
    </source>
</evidence>
<keyword evidence="1" id="KW-0472">Membrane</keyword>
<keyword evidence="1" id="KW-1133">Transmembrane helix</keyword>
<proteinExistence type="predicted"/>
<gene>
    <name evidence="2" type="ORF">AKJ55_00385</name>
</gene>
<dbReference type="Proteomes" id="UP000070633">
    <property type="component" value="Unassembled WGS sequence"/>
</dbReference>
<evidence type="ECO:0008006" key="4">
    <source>
        <dbReference type="Google" id="ProtNLM"/>
    </source>
</evidence>
<keyword evidence="1" id="KW-0812">Transmembrane</keyword>
<comment type="caution">
    <text evidence="2">The sequence shown here is derived from an EMBL/GenBank/DDBJ whole genome shotgun (WGS) entry which is preliminary data.</text>
</comment>
<reference evidence="2 3" key="1">
    <citation type="journal article" date="2016" name="Sci. Rep.">
        <title>Metabolic traits of an uncultured archaeal lineage -MSBL1- from brine pools of the Red Sea.</title>
        <authorList>
            <person name="Mwirichia R."/>
            <person name="Alam I."/>
            <person name="Rashid M."/>
            <person name="Vinu M."/>
            <person name="Ba-Alawi W."/>
            <person name="Anthony Kamau A."/>
            <person name="Kamanda Ngugi D."/>
            <person name="Goker M."/>
            <person name="Klenk H.P."/>
            <person name="Bajic V."/>
            <person name="Stingl U."/>
        </authorList>
    </citation>
    <scope>NUCLEOTIDE SEQUENCE [LARGE SCALE GENOMIC DNA]</scope>
    <source>
        <strain evidence="2">SCGC-AAA382M17</strain>
    </source>
</reference>
<evidence type="ECO:0000313" key="3">
    <source>
        <dbReference type="Proteomes" id="UP000070633"/>
    </source>
</evidence>
<evidence type="ECO:0000256" key="1">
    <source>
        <dbReference type="SAM" id="Phobius"/>
    </source>
</evidence>
<accession>A0ABR5TJY8</accession>
<keyword evidence="3" id="KW-1185">Reference proteome</keyword>
<organism evidence="2 3">
    <name type="scientific">candidate division MSBL1 archaeon SCGC-AAA382M17</name>
    <dbReference type="NCBI Taxonomy" id="1698284"/>
    <lineage>
        <taxon>Archaea</taxon>
        <taxon>Methanobacteriati</taxon>
        <taxon>Methanobacteriota</taxon>
        <taxon>candidate division MSBL1</taxon>
    </lineage>
</organism>
<dbReference type="EMBL" id="LHYI01000005">
    <property type="protein sequence ID" value="KXB08820.1"/>
    <property type="molecule type" value="Genomic_DNA"/>
</dbReference>
<feature type="transmembrane region" description="Helical" evidence="1">
    <location>
        <begin position="6"/>
        <end position="22"/>
    </location>
</feature>
<protein>
    <recommendedName>
        <fullName evidence="4">Membrane or secreted protein</fullName>
    </recommendedName>
</protein>
<name>A0ABR5TJY8_9EURY</name>